<evidence type="ECO:0000313" key="2">
    <source>
        <dbReference type="Proteomes" id="UP000234254"/>
    </source>
</evidence>
<dbReference type="OrthoDB" id="4364733at2759"/>
<dbReference type="EMBL" id="MSFM01000016">
    <property type="protein sequence ID" value="PKY00158.1"/>
    <property type="molecule type" value="Genomic_DNA"/>
</dbReference>
<proteinExistence type="predicted"/>
<accession>A0A2I1CRC3</accession>
<dbReference type="Proteomes" id="UP000234254">
    <property type="component" value="Unassembled WGS sequence"/>
</dbReference>
<feature type="non-terminal residue" evidence="1">
    <location>
        <position position="1"/>
    </location>
</feature>
<reference evidence="1" key="1">
    <citation type="submission" date="2016-12" db="EMBL/GenBank/DDBJ databases">
        <title>The genomes of Aspergillus section Nigri reveals drivers in fungal speciation.</title>
        <authorList>
            <consortium name="DOE Joint Genome Institute"/>
            <person name="Vesth T.C."/>
            <person name="Nybo J."/>
            <person name="Theobald S."/>
            <person name="Brandl J."/>
            <person name="Frisvad J.C."/>
            <person name="Nielsen K.F."/>
            <person name="Lyhne E.K."/>
            <person name="Kogle M.E."/>
            <person name="Kuo A."/>
            <person name="Riley R."/>
            <person name="Clum A."/>
            <person name="Nolan M."/>
            <person name="Lipzen A."/>
            <person name="Salamov A."/>
            <person name="Henrissat B."/>
            <person name="Wiebenga A."/>
            <person name="De vries R.P."/>
            <person name="Grigoriev I.V."/>
            <person name="Mortensen U.H."/>
            <person name="Andersen M.R."/>
            <person name="Baker S.E."/>
        </authorList>
    </citation>
    <scope>NUCLEOTIDE SEQUENCE</scope>
    <source>
        <strain evidence="1">IBT 28561</strain>
    </source>
</reference>
<protein>
    <submittedName>
        <fullName evidence="1">Uncharacterized protein</fullName>
    </submittedName>
</protein>
<dbReference type="AlphaFoldDB" id="A0A2I1CRC3"/>
<evidence type="ECO:0000313" key="1">
    <source>
        <dbReference type="EMBL" id="PKY00158.1"/>
    </source>
</evidence>
<gene>
    <name evidence="1" type="ORF">P168DRAFT_244706</name>
</gene>
<name>A0A2I1CRC3_ASPC2</name>
<dbReference type="VEuPathDB" id="FungiDB:P168DRAFT_244706"/>
<dbReference type="GeneID" id="36541466"/>
<organism evidence="1 2">
    <name type="scientific">Aspergillus campestris (strain IBT 28561)</name>
    <dbReference type="NCBI Taxonomy" id="1392248"/>
    <lineage>
        <taxon>Eukaryota</taxon>
        <taxon>Fungi</taxon>
        <taxon>Dikarya</taxon>
        <taxon>Ascomycota</taxon>
        <taxon>Pezizomycotina</taxon>
        <taxon>Eurotiomycetes</taxon>
        <taxon>Eurotiomycetidae</taxon>
        <taxon>Eurotiales</taxon>
        <taxon>Aspergillaceae</taxon>
        <taxon>Aspergillus</taxon>
        <taxon>Aspergillus subgen. Circumdati</taxon>
    </lineage>
</organism>
<sequence length="225" mass="26328">DTRLTADQIKEYMQELRPEQLSEIIAEAAQRHPDVGEMVQHRVEQQRAQERRRVLNFDSYSRHIWKVINVSCGGMSDNRQCEMALRVIEQIERAVDNIVRHCGEHARPQTRWNGLSVLRKIGKTLAFSCHNMFHHDVQETFQWDTFLEDGMLEILVAMSREEKAESRRDEWPEALWPKLVELDGLRQQHGILINMEQVLNELNRVGTEEEILENGGDDNDSRSTD</sequence>
<comment type="caution">
    <text evidence="1">The sequence shown here is derived from an EMBL/GenBank/DDBJ whole genome shotgun (WGS) entry which is preliminary data.</text>
</comment>
<dbReference type="RefSeq" id="XP_024688752.1">
    <property type="nucleotide sequence ID" value="XM_024833942.1"/>
</dbReference>
<keyword evidence="2" id="KW-1185">Reference proteome</keyword>